<keyword evidence="4" id="KW-1185">Reference proteome</keyword>
<gene>
    <name evidence="3" type="primary">TNXB</name>
    <name evidence="3" type="ORF">SNEC2469_LOCUS26883</name>
</gene>
<feature type="signal peptide" evidence="2">
    <location>
        <begin position="1"/>
        <end position="21"/>
    </location>
</feature>
<protein>
    <submittedName>
        <fullName evidence="3">TNXB protein</fullName>
    </submittedName>
</protein>
<evidence type="ECO:0000256" key="2">
    <source>
        <dbReference type="SAM" id="SignalP"/>
    </source>
</evidence>
<keyword evidence="2" id="KW-0732">Signal</keyword>
<dbReference type="Gene3D" id="3.20.20.80">
    <property type="entry name" value="Glycosidases"/>
    <property type="match status" value="1"/>
</dbReference>
<evidence type="ECO:0000256" key="1">
    <source>
        <dbReference type="SAM" id="MobiDB-lite"/>
    </source>
</evidence>
<accession>A0A813A8K8</accession>
<dbReference type="SUPFAM" id="SSF51445">
    <property type="entry name" value="(Trans)glycosidases"/>
    <property type="match status" value="1"/>
</dbReference>
<evidence type="ECO:0000313" key="4">
    <source>
        <dbReference type="Proteomes" id="UP000601435"/>
    </source>
</evidence>
<feature type="region of interest" description="Disordered" evidence="1">
    <location>
        <begin position="1648"/>
        <end position="1668"/>
    </location>
</feature>
<proteinExistence type="predicted"/>
<feature type="non-terminal residue" evidence="3">
    <location>
        <position position="1676"/>
    </location>
</feature>
<dbReference type="InterPro" id="IPR017853">
    <property type="entry name" value="GH"/>
</dbReference>
<dbReference type="EMBL" id="CAJNJA010055641">
    <property type="protein sequence ID" value="CAE7856184.1"/>
    <property type="molecule type" value="Genomic_DNA"/>
</dbReference>
<dbReference type="Proteomes" id="UP000601435">
    <property type="component" value="Unassembled WGS sequence"/>
</dbReference>
<comment type="caution">
    <text evidence="3">The sequence shown here is derived from an EMBL/GenBank/DDBJ whole genome shotgun (WGS) entry which is preliminary data.</text>
</comment>
<organism evidence="3 4">
    <name type="scientific">Symbiodinium necroappetens</name>
    <dbReference type="NCBI Taxonomy" id="1628268"/>
    <lineage>
        <taxon>Eukaryota</taxon>
        <taxon>Sar</taxon>
        <taxon>Alveolata</taxon>
        <taxon>Dinophyceae</taxon>
        <taxon>Suessiales</taxon>
        <taxon>Symbiodiniaceae</taxon>
        <taxon>Symbiodinium</taxon>
    </lineage>
</organism>
<evidence type="ECO:0000313" key="3">
    <source>
        <dbReference type="EMBL" id="CAE7856184.1"/>
    </source>
</evidence>
<name>A0A813A8K8_9DINO</name>
<sequence length="1676" mass="185074">MLPRSCHRSWLVVALFALAWAERRTVPSQLRVGTFLSGLRPHPLTGEDFRPTATREFVDLMKHSTPFVDGLENGIVGDNTSWVHYNWPEGFEVEFRRDGYPHALPNFTMFGSLRQSSVKATIGLGGAFVEDGEYVATWQGIGNISWEGDAEFLRMEDANTARVLVRPKSGVIVRVFQTEEADPLHGISLTPVEYQHNATEQLFHPRFLQMLNGTTVLRFASWQMIDAWNHDGSLTRSWENRTLPTDQTQAGPFGVCVEYMVELANRLGARPWFSMPKAVETEPDSIDSYAREFALLVNRSLNDQLKVYVEYRSCCLNGLAPGWNSQENAVQSLTLWKSWEQAGFDPERVINVISSLQQLDKFGTDVTSVEAAAIEASFSDICKYGETPCTDFNSMEASGAYGALTPAELIDAVIRPAMLKEEAEINRRVQQALHYGFEIIAFNALPLISARGYGHRGNLNWALRCESCLMKTLGRRYGRGEQAQLADAGWVFEADFVAYKGYQGLLEEDRAHDSNGAYWLHGAPEQAKAHCLNMSNSGICDGFIYIRSGEWSCGVGNDYRYGDCSTPGTAYFFKRNRLGEGSRVPPTECSAFTAHDDPYDRCGSPRIDSYFKVDAQIPGGFADAAAADLGARDECQTSCDHAYESEHWDPPAAGLTLDELRALLPGIIAAAAAEQSLENNMIAAFREPAMEDLMLEYLERLRQMGFSTVVGGQMVREARSCWSGGKACGQASVMLHWDDDSPIRRAFSGYVQGRRAALPIPADAPTPCPQKCIHGICEQGSCKCWKGASGADCSRLAPLACHRGRKLGLSLSGVSYWTREWQFVDVFKNVGQWQAQEFTSYTWNTGSNLSFRADGYPARLLINQVAQLLTVRDVEKHYTDGWYTVLYDGEGILEFNMDVTSVHRVSRNRIRIYVNLTTSMNNGIGIRVSDTREDDPVRNIRVITPGFEEIYDTSPFHPAFLASLEGFSVLRFMDWMHANSDKTPFEWVERVTPNYYTQGSDPGVSLEYMVRLSNEEHLRPDLGVYIELGNEAWHPGFFGGQWAQQQGAAEGLSRLCWYAKRSGEMARIAKAVINGTGRELTVVAGSQSSNYDATAQLLQCEGINETDAIGLGPYFNGYNILPDPDADLDLVLETYENEVSTSLERVREHKAVLRGTHFKLLAYEAGPAGEGDGSADDLAIQAHRNSKMKDILAKYLQALDQEFDLMVYFASCGRPSRYGSWGMIEAMDQPREAAVKYQAVQNFLANRTQPLPSSCQYEEPDCAGADGCSGKGLCGADDGSVKCPKSSAMLEAGTATAVKSTVAASVPDSSAPTAAIREATALPAVFAAVFVDFAAVSVKSTADAGITVSAMPTMSASVTRGGESPLRLAASGIVLPLTHSAAVAQARALVRRAAFGINVATTPSTFVDVMKTSRGWTSIWDRDTQPGQFSYQGGSLMWTSRQYEWGNGLKISQNSEGYVTSLLEDQAVITLALRDVCLHAPKGRYVITYDGDGELDLGMDATPAAFQKGRIDVDFEPTCRRECWFDKAGWLAYCTDNGIAITVRRVNPQNPLRNIRIIMPGFFATHEQEPFHPWFLKNLERFSTIRLMDWAHINSESFIKRAPFTARYVRFTSTATHGGSLPRISELLLTGPDGELLSCTSEYPQLCDGDPNTDWAPLPEDGGNDGELSGVIELPE</sequence>
<reference evidence="3" key="1">
    <citation type="submission" date="2021-02" db="EMBL/GenBank/DDBJ databases">
        <authorList>
            <person name="Dougan E. K."/>
            <person name="Rhodes N."/>
            <person name="Thang M."/>
            <person name="Chan C."/>
        </authorList>
    </citation>
    <scope>NUCLEOTIDE SEQUENCE</scope>
</reference>
<dbReference type="OrthoDB" id="527990at2759"/>
<feature type="chain" id="PRO_5032781840" evidence="2">
    <location>
        <begin position="22"/>
        <end position="1676"/>
    </location>
</feature>